<dbReference type="EMBL" id="WIOL01000002">
    <property type="protein sequence ID" value="MQT16753.1"/>
    <property type="molecule type" value="Genomic_DNA"/>
</dbReference>
<keyword evidence="4" id="KW-0489">Methyltransferase</keyword>
<sequence length="227" mass="24186">MKRFAPFLLLLASTPALAFPQPQREVARIVSPAWANEASRDRAGEAANVIRLLGLGAGQTVADIGAGSGYYTVRLSPVVGPRGRVVAQDVVPRYLTDLKRRVRRAGLTNVRFVLGAAGDPKLAPASVDTALMIHMYHEIAQPYALLDRLRGSLKPGGRLAIVDLDRPSEDHGMPKATLVCEVRSVGYDLVSITDLTPGYLAVFKPGRAPDPAAVKACRSEARPAASG</sequence>
<comment type="caution">
    <text evidence="4">The sequence shown here is derived from an EMBL/GenBank/DDBJ whole genome shotgun (WGS) entry which is preliminary data.</text>
</comment>
<dbReference type="SUPFAM" id="SSF53335">
    <property type="entry name" value="S-adenosyl-L-methionine-dependent methyltransferases"/>
    <property type="match status" value="1"/>
</dbReference>
<dbReference type="CDD" id="cd02440">
    <property type="entry name" value="AdoMet_MTases"/>
    <property type="match status" value="1"/>
</dbReference>
<evidence type="ECO:0000259" key="3">
    <source>
        <dbReference type="Pfam" id="PF13649"/>
    </source>
</evidence>
<gene>
    <name evidence="4" type="ORF">F3168_05740</name>
</gene>
<evidence type="ECO:0000313" key="5">
    <source>
        <dbReference type="Proteomes" id="UP000481327"/>
    </source>
</evidence>
<dbReference type="PANTHER" id="PTHR43861">
    <property type="entry name" value="TRANS-ACONITATE 2-METHYLTRANSFERASE-RELATED"/>
    <property type="match status" value="1"/>
</dbReference>
<dbReference type="AlphaFoldDB" id="A0A7C9GP36"/>
<dbReference type="Gene3D" id="3.40.50.150">
    <property type="entry name" value="Vaccinia Virus protein VP39"/>
    <property type="match status" value="1"/>
</dbReference>
<organism evidence="4 5">
    <name type="scientific">Sandarakinorhabdus fusca</name>
    <dbReference type="NCBI Taxonomy" id="1439888"/>
    <lineage>
        <taxon>Bacteria</taxon>
        <taxon>Pseudomonadati</taxon>
        <taxon>Pseudomonadota</taxon>
        <taxon>Alphaproteobacteria</taxon>
        <taxon>Sphingomonadales</taxon>
        <taxon>Sphingosinicellaceae</taxon>
        <taxon>Sandarakinorhabdus</taxon>
    </lineage>
</organism>
<accession>A0A7C9GP36</accession>
<keyword evidence="2" id="KW-0732">Signal</keyword>
<feature type="chain" id="PRO_5028818800" evidence="2">
    <location>
        <begin position="19"/>
        <end position="227"/>
    </location>
</feature>
<name>A0A7C9GP36_9SPHN</name>
<dbReference type="RefSeq" id="WP_152577214.1">
    <property type="nucleotide sequence ID" value="NZ_JAATJI010000001.1"/>
</dbReference>
<proteinExistence type="predicted"/>
<reference evidence="4 5" key="1">
    <citation type="submission" date="2019-09" db="EMBL/GenBank/DDBJ databases">
        <title>Polymorphobacter sp. isolated from a lake in China.</title>
        <authorList>
            <person name="Liu Z."/>
        </authorList>
    </citation>
    <scope>NUCLEOTIDE SEQUENCE [LARGE SCALE GENOMIC DNA]</scope>
    <source>
        <strain evidence="4 5">D40P</strain>
    </source>
</reference>
<dbReference type="OrthoDB" id="9784101at2"/>
<dbReference type="Proteomes" id="UP000481327">
    <property type="component" value="Unassembled WGS sequence"/>
</dbReference>
<evidence type="ECO:0000256" key="2">
    <source>
        <dbReference type="SAM" id="SignalP"/>
    </source>
</evidence>
<dbReference type="InterPro" id="IPR029063">
    <property type="entry name" value="SAM-dependent_MTases_sf"/>
</dbReference>
<feature type="domain" description="Methyltransferase" evidence="3">
    <location>
        <begin position="61"/>
        <end position="157"/>
    </location>
</feature>
<keyword evidence="1 4" id="KW-0808">Transferase</keyword>
<keyword evidence="5" id="KW-1185">Reference proteome</keyword>
<evidence type="ECO:0000313" key="4">
    <source>
        <dbReference type="EMBL" id="MQT16753.1"/>
    </source>
</evidence>
<dbReference type="GO" id="GO:0008168">
    <property type="term" value="F:methyltransferase activity"/>
    <property type="evidence" value="ECO:0007669"/>
    <property type="project" value="UniProtKB-KW"/>
</dbReference>
<dbReference type="Pfam" id="PF13649">
    <property type="entry name" value="Methyltransf_25"/>
    <property type="match status" value="1"/>
</dbReference>
<dbReference type="InterPro" id="IPR041698">
    <property type="entry name" value="Methyltransf_25"/>
</dbReference>
<evidence type="ECO:0000256" key="1">
    <source>
        <dbReference type="ARBA" id="ARBA00022679"/>
    </source>
</evidence>
<feature type="signal peptide" evidence="2">
    <location>
        <begin position="1"/>
        <end position="18"/>
    </location>
</feature>
<dbReference type="GO" id="GO:0032259">
    <property type="term" value="P:methylation"/>
    <property type="evidence" value="ECO:0007669"/>
    <property type="project" value="UniProtKB-KW"/>
</dbReference>
<protein>
    <submittedName>
        <fullName evidence="4">Methyltransferase domain-containing protein</fullName>
    </submittedName>
</protein>